<feature type="domain" description="NlpC/P60" evidence="5">
    <location>
        <begin position="4"/>
        <end position="142"/>
    </location>
</feature>
<dbReference type="STRING" id="1798475.A2837_02830"/>
<dbReference type="EMBL" id="MFKO01000008">
    <property type="protein sequence ID" value="OGG41422.1"/>
    <property type="molecule type" value="Genomic_DNA"/>
</dbReference>
<accession>A0A1F6BXC0</accession>
<evidence type="ECO:0000256" key="2">
    <source>
        <dbReference type="ARBA" id="ARBA00022670"/>
    </source>
</evidence>
<keyword evidence="3" id="KW-0378">Hydrolase</keyword>
<dbReference type="PROSITE" id="PS51935">
    <property type="entry name" value="NLPC_P60"/>
    <property type="match status" value="1"/>
</dbReference>
<dbReference type="GO" id="GO:0006508">
    <property type="term" value="P:proteolysis"/>
    <property type="evidence" value="ECO:0007669"/>
    <property type="project" value="UniProtKB-KW"/>
</dbReference>
<keyword evidence="2" id="KW-0645">Protease</keyword>
<dbReference type="SUPFAM" id="SSF54001">
    <property type="entry name" value="Cysteine proteinases"/>
    <property type="match status" value="1"/>
</dbReference>
<comment type="similarity">
    <text evidence="1">Belongs to the peptidase C40 family.</text>
</comment>
<dbReference type="Proteomes" id="UP000176322">
    <property type="component" value="Unassembled WGS sequence"/>
</dbReference>
<evidence type="ECO:0000313" key="7">
    <source>
        <dbReference type="Proteomes" id="UP000176322"/>
    </source>
</evidence>
<comment type="caution">
    <text evidence="6">The sequence shown here is derived from an EMBL/GenBank/DDBJ whole genome shotgun (WGS) entry which is preliminary data.</text>
</comment>
<dbReference type="InterPro" id="IPR000064">
    <property type="entry name" value="NLP_P60_dom"/>
</dbReference>
<gene>
    <name evidence="6" type="ORF">A2837_02830</name>
</gene>
<evidence type="ECO:0000256" key="4">
    <source>
        <dbReference type="ARBA" id="ARBA00022807"/>
    </source>
</evidence>
<dbReference type="Gene3D" id="3.90.1720.10">
    <property type="entry name" value="endopeptidase domain like (from Nostoc punctiforme)"/>
    <property type="match status" value="1"/>
</dbReference>
<protein>
    <recommendedName>
        <fullName evidence="5">NlpC/P60 domain-containing protein</fullName>
    </recommendedName>
</protein>
<dbReference type="AlphaFoldDB" id="A0A1F6BXC0"/>
<evidence type="ECO:0000313" key="6">
    <source>
        <dbReference type="EMBL" id="OGG41422.1"/>
    </source>
</evidence>
<organism evidence="6 7">
    <name type="scientific">Candidatus Kaiserbacteria bacterium RIFCSPHIGHO2_01_FULL_46_22</name>
    <dbReference type="NCBI Taxonomy" id="1798475"/>
    <lineage>
        <taxon>Bacteria</taxon>
        <taxon>Candidatus Kaiseribacteriota</taxon>
    </lineage>
</organism>
<dbReference type="PANTHER" id="PTHR47053:SF1">
    <property type="entry name" value="MUREIN DD-ENDOPEPTIDASE MEPH-RELATED"/>
    <property type="match status" value="1"/>
</dbReference>
<dbReference type="InterPro" id="IPR038765">
    <property type="entry name" value="Papain-like_cys_pep_sf"/>
</dbReference>
<keyword evidence="4" id="KW-0788">Thiol protease</keyword>
<reference evidence="6 7" key="1">
    <citation type="journal article" date="2016" name="Nat. Commun.">
        <title>Thousands of microbial genomes shed light on interconnected biogeochemical processes in an aquifer system.</title>
        <authorList>
            <person name="Anantharaman K."/>
            <person name="Brown C.T."/>
            <person name="Hug L.A."/>
            <person name="Sharon I."/>
            <person name="Castelle C.J."/>
            <person name="Probst A.J."/>
            <person name="Thomas B.C."/>
            <person name="Singh A."/>
            <person name="Wilkins M.J."/>
            <person name="Karaoz U."/>
            <person name="Brodie E.L."/>
            <person name="Williams K.H."/>
            <person name="Hubbard S.S."/>
            <person name="Banfield J.F."/>
        </authorList>
    </citation>
    <scope>NUCLEOTIDE SEQUENCE [LARGE SCALE GENOMIC DNA]</scope>
</reference>
<evidence type="ECO:0000256" key="1">
    <source>
        <dbReference type="ARBA" id="ARBA00007074"/>
    </source>
</evidence>
<proteinExistence type="inferred from homology"/>
<dbReference type="InterPro" id="IPR051202">
    <property type="entry name" value="Peptidase_C40"/>
</dbReference>
<dbReference type="Pfam" id="PF00877">
    <property type="entry name" value="NLPC_P60"/>
    <property type="match status" value="1"/>
</dbReference>
<evidence type="ECO:0000259" key="5">
    <source>
        <dbReference type="PROSITE" id="PS51935"/>
    </source>
</evidence>
<evidence type="ECO:0000256" key="3">
    <source>
        <dbReference type="ARBA" id="ARBA00022801"/>
    </source>
</evidence>
<sequence>MKRKINNNRLTNEARACIGVSVYKLKADPTQAPGVVDCSSFVQWLLSLEGIALPRLAFEQLHFCNQIVFDPLEARAGDLIFRTGHQPQYLDDPTLAVGHVGFVTGDLTVIHAPSKEKGVVEDPDVLTFFSYKSAGVCLGRLG</sequence>
<name>A0A1F6BXC0_9BACT</name>
<dbReference type="GO" id="GO:0008234">
    <property type="term" value="F:cysteine-type peptidase activity"/>
    <property type="evidence" value="ECO:0007669"/>
    <property type="project" value="UniProtKB-KW"/>
</dbReference>
<dbReference type="PANTHER" id="PTHR47053">
    <property type="entry name" value="MUREIN DD-ENDOPEPTIDASE MEPH-RELATED"/>
    <property type="match status" value="1"/>
</dbReference>